<reference evidence="2" key="1">
    <citation type="journal article" date="2013" name="Nature">
        <title>Pan genome of the phytoplankton Emiliania underpins its global distribution.</title>
        <authorList>
            <person name="Read B.A."/>
            <person name="Kegel J."/>
            <person name="Klute M.J."/>
            <person name="Kuo A."/>
            <person name="Lefebvre S.C."/>
            <person name="Maumus F."/>
            <person name="Mayer C."/>
            <person name="Miller J."/>
            <person name="Monier A."/>
            <person name="Salamov A."/>
            <person name="Young J."/>
            <person name="Aguilar M."/>
            <person name="Claverie J.M."/>
            <person name="Frickenhaus S."/>
            <person name="Gonzalez K."/>
            <person name="Herman E.K."/>
            <person name="Lin Y.C."/>
            <person name="Napier J."/>
            <person name="Ogata H."/>
            <person name="Sarno A.F."/>
            <person name="Shmutz J."/>
            <person name="Schroeder D."/>
            <person name="de Vargas C."/>
            <person name="Verret F."/>
            <person name="von Dassow P."/>
            <person name="Valentin K."/>
            <person name="Van de Peer Y."/>
            <person name="Wheeler G."/>
            <person name="Dacks J.B."/>
            <person name="Delwiche C.F."/>
            <person name="Dyhrman S.T."/>
            <person name="Glockner G."/>
            <person name="John U."/>
            <person name="Richards T."/>
            <person name="Worden A.Z."/>
            <person name="Zhang X."/>
            <person name="Grigoriev I.V."/>
            <person name="Allen A.E."/>
            <person name="Bidle K."/>
            <person name="Borodovsky M."/>
            <person name="Bowler C."/>
            <person name="Brownlee C."/>
            <person name="Cock J.M."/>
            <person name="Elias M."/>
            <person name="Gladyshev V.N."/>
            <person name="Groth M."/>
            <person name="Guda C."/>
            <person name="Hadaegh A."/>
            <person name="Iglesias-Rodriguez M.D."/>
            <person name="Jenkins J."/>
            <person name="Jones B.M."/>
            <person name="Lawson T."/>
            <person name="Leese F."/>
            <person name="Lindquist E."/>
            <person name="Lobanov A."/>
            <person name="Lomsadze A."/>
            <person name="Malik S.B."/>
            <person name="Marsh M.E."/>
            <person name="Mackinder L."/>
            <person name="Mock T."/>
            <person name="Mueller-Roeber B."/>
            <person name="Pagarete A."/>
            <person name="Parker M."/>
            <person name="Probert I."/>
            <person name="Quesneville H."/>
            <person name="Raines C."/>
            <person name="Rensing S.A."/>
            <person name="Riano-Pachon D.M."/>
            <person name="Richier S."/>
            <person name="Rokitta S."/>
            <person name="Shiraiwa Y."/>
            <person name="Soanes D.M."/>
            <person name="van der Giezen M."/>
            <person name="Wahlund T.M."/>
            <person name="Williams B."/>
            <person name="Wilson W."/>
            <person name="Wolfe G."/>
            <person name="Wurch L.L."/>
        </authorList>
    </citation>
    <scope>NUCLEOTIDE SEQUENCE</scope>
</reference>
<dbReference type="HOGENOM" id="CLU_1126239_0_0_1"/>
<name>A0A0D3JL96_EMIH1</name>
<dbReference type="PaxDb" id="2903-EOD24281"/>
<reference evidence="1" key="2">
    <citation type="submission" date="2024-10" db="UniProtKB">
        <authorList>
            <consortium name="EnsemblProtists"/>
        </authorList>
    </citation>
    <scope>IDENTIFICATION</scope>
</reference>
<dbReference type="Gene3D" id="3.40.50.150">
    <property type="entry name" value="Vaccinia Virus protein VP39"/>
    <property type="match status" value="1"/>
</dbReference>
<dbReference type="NCBIfam" id="TIGR01444">
    <property type="entry name" value="fkbM_fam"/>
    <property type="match status" value="1"/>
</dbReference>
<sequence>MVDALISPSHSVIEFGARFGTTSCRLAHATKNSGNVVSVDPDRSAHKFLLENRELNRCNFHAVLGVVALKNSFMVAGRTGYDGYTLSADEVGRSGATGLDAVPSITPKTLQKFIGTKINALLIDCEGCIARVFETGIVEQVELVLMEMDQFGIPPRSVHYGQYSKRLRGMGFVRIWFSHDTFDPRASWSADMLHAAWAKNGTEYARMAAQQADHNLCTHYKGRHNLPDKFLRCATEDKGGDHRPNGG</sequence>
<dbReference type="RefSeq" id="XP_005776710.1">
    <property type="nucleotide sequence ID" value="XM_005776653.1"/>
</dbReference>
<dbReference type="Proteomes" id="UP000013827">
    <property type="component" value="Unassembled WGS sequence"/>
</dbReference>
<dbReference type="InterPro" id="IPR006342">
    <property type="entry name" value="FkbM_mtfrase"/>
</dbReference>
<accession>A0A0D3JL96</accession>
<proteinExistence type="predicted"/>
<evidence type="ECO:0000313" key="1">
    <source>
        <dbReference type="EnsemblProtists" id="EOD24281"/>
    </source>
</evidence>
<dbReference type="GeneID" id="17269825"/>
<organism evidence="1 2">
    <name type="scientific">Emiliania huxleyi (strain CCMP1516)</name>
    <dbReference type="NCBI Taxonomy" id="280463"/>
    <lineage>
        <taxon>Eukaryota</taxon>
        <taxon>Haptista</taxon>
        <taxon>Haptophyta</taxon>
        <taxon>Prymnesiophyceae</taxon>
        <taxon>Isochrysidales</taxon>
        <taxon>Noelaerhabdaceae</taxon>
        <taxon>Emiliania</taxon>
    </lineage>
</organism>
<dbReference type="InterPro" id="IPR029063">
    <property type="entry name" value="SAM-dependent_MTases_sf"/>
</dbReference>
<dbReference type="SUPFAM" id="SSF53335">
    <property type="entry name" value="S-adenosyl-L-methionine-dependent methyltransferases"/>
    <property type="match status" value="1"/>
</dbReference>
<dbReference type="EnsemblProtists" id="EOD24281">
    <property type="protein sequence ID" value="EOD24281"/>
    <property type="gene ID" value="EMIHUDRAFT_115995"/>
</dbReference>
<keyword evidence="2" id="KW-1185">Reference proteome</keyword>
<evidence type="ECO:0008006" key="3">
    <source>
        <dbReference type="Google" id="ProtNLM"/>
    </source>
</evidence>
<dbReference type="KEGG" id="ehx:EMIHUDRAFT_115995"/>
<protein>
    <recommendedName>
        <fullName evidence="3">Methyltransferase FkbM domain-containing protein</fullName>
    </recommendedName>
</protein>
<evidence type="ECO:0000313" key="2">
    <source>
        <dbReference type="Proteomes" id="UP000013827"/>
    </source>
</evidence>
<dbReference type="AlphaFoldDB" id="A0A0D3JL96"/>